<evidence type="ECO:0000256" key="12">
    <source>
        <dbReference type="HAMAP-Rule" id="MF_00278"/>
    </source>
</evidence>
<dbReference type="InterPro" id="IPR017926">
    <property type="entry name" value="GATASE"/>
</dbReference>
<dbReference type="PRINTS" id="PR00097">
    <property type="entry name" value="ANTSNTHASEII"/>
</dbReference>
<feature type="active site" evidence="12 13">
    <location>
        <position position="180"/>
    </location>
</feature>
<evidence type="ECO:0000256" key="7">
    <source>
        <dbReference type="ARBA" id="ARBA00022962"/>
    </source>
</evidence>
<dbReference type="PANTHER" id="PTHR42701:SF1">
    <property type="entry name" value="IMIDAZOLE GLYCEROL PHOSPHATE SYNTHASE SUBUNIT HISH"/>
    <property type="match status" value="1"/>
</dbReference>
<accession>A0AB36IPE7</accession>
<organism evidence="15 16">
    <name type="scientific">Haemophilus parainfluenzae</name>
    <dbReference type="NCBI Taxonomy" id="729"/>
    <lineage>
        <taxon>Bacteria</taxon>
        <taxon>Pseudomonadati</taxon>
        <taxon>Pseudomonadota</taxon>
        <taxon>Gammaproteobacteria</taxon>
        <taxon>Pasteurellales</taxon>
        <taxon>Pasteurellaceae</taxon>
        <taxon>Haemophilus</taxon>
    </lineage>
</organism>
<dbReference type="Gene3D" id="3.40.50.880">
    <property type="match status" value="1"/>
</dbReference>
<feature type="active site" description="Nucleophile" evidence="12 13">
    <location>
        <position position="78"/>
    </location>
</feature>
<dbReference type="RefSeq" id="WP_075875220.1">
    <property type="nucleotide sequence ID" value="NZ_MPJJ01000003.1"/>
</dbReference>
<keyword evidence="5 12" id="KW-0028">Amino-acid biosynthesis</keyword>
<comment type="caution">
    <text evidence="15">The sequence shown here is derived from an EMBL/GenBank/DDBJ whole genome shotgun (WGS) entry which is preliminary data.</text>
</comment>
<dbReference type="GO" id="GO:0000107">
    <property type="term" value="F:imidazoleglycerol-phosphate synthase activity"/>
    <property type="evidence" value="ECO:0007669"/>
    <property type="project" value="UniProtKB-UniRule"/>
</dbReference>
<dbReference type="AlphaFoldDB" id="A0AB36IPE7"/>
<feature type="active site" evidence="12 13">
    <location>
        <position position="178"/>
    </location>
</feature>
<comment type="catalytic activity">
    <reaction evidence="11 12">
        <text>L-glutamine + H2O = L-glutamate + NH4(+)</text>
        <dbReference type="Rhea" id="RHEA:15889"/>
        <dbReference type="ChEBI" id="CHEBI:15377"/>
        <dbReference type="ChEBI" id="CHEBI:28938"/>
        <dbReference type="ChEBI" id="CHEBI:29985"/>
        <dbReference type="ChEBI" id="CHEBI:58359"/>
        <dbReference type="EC" id="3.5.1.2"/>
    </reaction>
</comment>
<evidence type="ECO:0000256" key="13">
    <source>
        <dbReference type="PIRSR" id="PIRSR000495-1"/>
    </source>
</evidence>
<dbReference type="EC" id="4.3.2.10" evidence="12"/>
<sequence length="198" mass="21585">MTKITIIDTGCANLSSVKFAFERLGYSAEITNDLNKIKSADKLILPGVGTAKAAMLNLQRLGLVEAIQNLTQPILGICLGMQLMTAFSTEGNISTLGLISGQTELIPDTGLPLPHMGWNRVHFDENCPLFDGIAQDSHFYFVHSYAVLSNENTIATSQYGVDFSAAIARDNFYGVQFHPERSGENGALLLKNFVEKVK</sequence>
<name>A0AB36IPE7_HAEPA</name>
<dbReference type="EC" id="3.5.1.2" evidence="12"/>
<dbReference type="InterPro" id="IPR029062">
    <property type="entry name" value="Class_I_gatase-like"/>
</dbReference>
<comment type="subcellular location">
    <subcellularLocation>
        <location evidence="1 12">Cytoplasm</location>
    </subcellularLocation>
</comment>
<reference evidence="15 16" key="1">
    <citation type="submission" date="2016-11" db="EMBL/GenBank/DDBJ databases">
        <title>Simultaneous identification of Haemophilus influenzae and Haemophilus haemolyticus using TaqMan real-time PCR.</title>
        <authorList>
            <person name="Price E.P."/>
            <person name="Sarovich D.S."/>
            <person name="Harris T.M."/>
            <person name="Spargo J.C."/>
            <person name="Nosworthy E."/>
            <person name="Beissbarth J."/>
            <person name="Chang A.B."/>
            <person name="Smith-Vaughan H.C."/>
        </authorList>
    </citation>
    <scope>NUCLEOTIDE SEQUENCE [LARGE SCALE GENOMIC DNA]</scope>
    <source>
        <strain evidence="15 16">60884 B Hi-2</strain>
    </source>
</reference>
<evidence type="ECO:0000256" key="4">
    <source>
        <dbReference type="ARBA" id="ARBA00022490"/>
    </source>
</evidence>
<dbReference type="FunFam" id="3.40.50.880:FF:000009">
    <property type="entry name" value="Imidazole glycerol phosphate synthase subunit HisH"/>
    <property type="match status" value="1"/>
</dbReference>
<keyword evidence="4 12" id="KW-0963">Cytoplasm</keyword>
<gene>
    <name evidence="12" type="primary">hisH</name>
    <name evidence="15" type="ORF">BSO15_02525</name>
</gene>
<evidence type="ECO:0000256" key="10">
    <source>
        <dbReference type="ARBA" id="ARBA00047838"/>
    </source>
</evidence>
<keyword evidence="8 12" id="KW-0368">Histidine biosynthesis</keyword>
<dbReference type="PANTHER" id="PTHR42701">
    <property type="entry name" value="IMIDAZOLE GLYCEROL PHOSPHATE SYNTHASE SUBUNIT HISH"/>
    <property type="match status" value="1"/>
</dbReference>
<evidence type="ECO:0000256" key="3">
    <source>
        <dbReference type="ARBA" id="ARBA00011152"/>
    </source>
</evidence>
<dbReference type="GO" id="GO:0005737">
    <property type="term" value="C:cytoplasm"/>
    <property type="evidence" value="ECO:0007669"/>
    <property type="project" value="UniProtKB-SubCell"/>
</dbReference>
<dbReference type="GO" id="GO:0000105">
    <property type="term" value="P:L-histidine biosynthetic process"/>
    <property type="evidence" value="ECO:0007669"/>
    <property type="project" value="UniProtKB-UniRule"/>
</dbReference>
<dbReference type="Pfam" id="PF00117">
    <property type="entry name" value="GATase"/>
    <property type="match status" value="1"/>
</dbReference>
<dbReference type="InterPro" id="IPR010139">
    <property type="entry name" value="Imidazole-glycPsynth_HisH"/>
</dbReference>
<evidence type="ECO:0000256" key="2">
    <source>
        <dbReference type="ARBA" id="ARBA00005091"/>
    </source>
</evidence>
<evidence type="ECO:0000256" key="6">
    <source>
        <dbReference type="ARBA" id="ARBA00022801"/>
    </source>
</evidence>
<dbReference type="Proteomes" id="UP000242412">
    <property type="component" value="Unassembled WGS sequence"/>
</dbReference>
<keyword evidence="9 12" id="KW-0456">Lyase</keyword>
<evidence type="ECO:0000256" key="8">
    <source>
        <dbReference type="ARBA" id="ARBA00023102"/>
    </source>
</evidence>
<proteinExistence type="inferred from homology"/>
<evidence type="ECO:0000259" key="14">
    <source>
        <dbReference type="Pfam" id="PF00117"/>
    </source>
</evidence>
<dbReference type="GO" id="GO:0016829">
    <property type="term" value="F:lyase activity"/>
    <property type="evidence" value="ECO:0007669"/>
    <property type="project" value="UniProtKB-KW"/>
</dbReference>
<evidence type="ECO:0000256" key="5">
    <source>
        <dbReference type="ARBA" id="ARBA00022605"/>
    </source>
</evidence>
<keyword evidence="6 12" id="KW-0378">Hydrolase</keyword>
<dbReference type="SUPFAM" id="SSF52317">
    <property type="entry name" value="Class I glutamine amidotransferase-like"/>
    <property type="match status" value="1"/>
</dbReference>
<dbReference type="EMBL" id="MPJJ01000003">
    <property type="protein sequence ID" value="OLV28134.1"/>
    <property type="molecule type" value="Genomic_DNA"/>
</dbReference>
<dbReference type="PROSITE" id="PS51273">
    <property type="entry name" value="GATASE_TYPE_1"/>
    <property type="match status" value="1"/>
</dbReference>
<dbReference type="NCBIfam" id="TIGR01855">
    <property type="entry name" value="IMP_synth_hisH"/>
    <property type="match status" value="1"/>
</dbReference>
<comment type="subunit">
    <text evidence="3 12">Heterodimer of HisH and HisF.</text>
</comment>
<dbReference type="CDD" id="cd01748">
    <property type="entry name" value="GATase1_IGP_Synthase"/>
    <property type="match status" value="1"/>
</dbReference>
<keyword evidence="7 12" id="KW-0315">Glutamine amidotransferase</keyword>
<comment type="catalytic activity">
    <reaction evidence="10 12">
        <text>5-[(5-phospho-1-deoxy-D-ribulos-1-ylimino)methylamino]-1-(5-phospho-beta-D-ribosyl)imidazole-4-carboxamide + L-glutamine = D-erythro-1-(imidazol-4-yl)glycerol 3-phosphate + 5-amino-1-(5-phospho-beta-D-ribosyl)imidazole-4-carboxamide + L-glutamate + H(+)</text>
        <dbReference type="Rhea" id="RHEA:24793"/>
        <dbReference type="ChEBI" id="CHEBI:15378"/>
        <dbReference type="ChEBI" id="CHEBI:29985"/>
        <dbReference type="ChEBI" id="CHEBI:58278"/>
        <dbReference type="ChEBI" id="CHEBI:58359"/>
        <dbReference type="ChEBI" id="CHEBI:58475"/>
        <dbReference type="ChEBI" id="CHEBI:58525"/>
        <dbReference type="EC" id="4.3.2.10"/>
    </reaction>
</comment>
<dbReference type="PIRSF" id="PIRSF000495">
    <property type="entry name" value="Amidotransf_hisH"/>
    <property type="match status" value="1"/>
</dbReference>
<evidence type="ECO:0000256" key="11">
    <source>
        <dbReference type="ARBA" id="ARBA00049534"/>
    </source>
</evidence>
<evidence type="ECO:0000256" key="9">
    <source>
        <dbReference type="ARBA" id="ARBA00023239"/>
    </source>
</evidence>
<dbReference type="GO" id="GO:0004359">
    <property type="term" value="F:glutaminase activity"/>
    <property type="evidence" value="ECO:0007669"/>
    <property type="project" value="UniProtKB-EC"/>
</dbReference>
<comment type="pathway">
    <text evidence="2 12">Amino-acid biosynthesis; L-histidine biosynthesis; L-histidine from 5-phospho-alpha-D-ribose 1-diphosphate: step 5/9.</text>
</comment>
<evidence type="ECO:0000313" key="16">
    <source>
        <dbReference type="Proteomes" id="UP000242412"/>
    </source>
</evidence>
<dbReference type="HAMAP" id="MF_00278">
    <property type="entry name" value="HisH"/>
    <property type="match status" value="1"/>
</dbReference>
<evidence type="ECO:0000313" key="15">
    <source>
        <dbReference type="EMBL" id="OLV28134.1"/>
    </source>
</evidence>
<evidence type="ECO:0000256" key="1">
    <source>
        <dbReference type="ARBA" id="ARBA00004496"/>
    </source>
</evidence>
<comment type="function">
    <text evidence="12">IGPS catalyzes the conversion of PRFAR and glutamine to IGP, AICAR and glutamate. The HisH subunit catalyzes the hydrolysis of glutamine to glutamate and ammonia as part of the synthesis of IGP and AICAR. The resulting ammonia molecule is channeled to the active site of HisF.</text>
</comment>
<feature type="domain" description="Glutamine amidotransferase" evidence="14">
    <location>
        <begin position="10"/>
        <end position="196"/>
    </location>
</feature>
<protein>
    <recommendedName>
        <fullName evidence="12">Imidazole glycerol phosphate synthase subunit HisH</fullName>
        <ecNumber evidence="12">4.3.2.10</ecNumber>
    </recommendedName>
    <alternativeName>
        <fullName evidence="12">IGP synthase glutaminase subunit</fullName>
        <ecNumber evidence="12">3.5.1.2</ecNumber>
    </alternativeName>
    <alternativeName>
        <fullName evidence="12">IGP synthase subunit HisH</fullName>
    </alternativeName>
    <alternativeName>
        <fullName evidence="12">ImGP synthase subunit HisH</fullName>
        <shortName evidence="12">IGPS subunit HisH</shortName>
    </alternativeName>
</protein>